<dbReference type="OrthoDB" id="346907at2759"/>
<dbReference type="PROSITE" id="PS00109">
    <property type="entry name" value="PROTEIN_KINASE_TYR"/>
    <property type="match status" value="1"/>
</dbReference>
<dbReference type="InterPro" id="IPR001245">
    <property type="entry name" value="Ser-Thr/Tyr_kinase_cat_dom"/>
</dbReference>
<dbReference type="HOGENOM" id="CLU_000288_7_18_1"/>
<evidence type="ECO:0000259" key="1">
    <source>
        <dbReference type="PROSITE" id="PS50011"/>
    </source>
</evidence>
<protein>
    <recommendedName>
        <fullName evidence="1">Protein kinase domain-containing protein</fullName>
    </recommendedName>
</protein>
<dbReference type="EMBL" id="KN834800">
    <property type="protein sequence ID" value="KIK56139.1"/>
    <property type="molecule type" value="Genomic_DNA"/>
</dbReference>
<dbReference type="InterPro" id="IPR051681">
    <property type="entry name" value="Ser/Thr_Kinases-Pseudokinases"/>
</dbReference>
<dbReference type="Gene3D" id="1.10.510.10">
    <property type="entry name" value="Transferase(Phosphotransferase) domain 1"/>
    <property type="match status" value="1"/>
</dbReference>
<dbReference type="PANTHER" id="PTHR44329">
    <property type="entry name" value="SERINE/THREONINE-PROTEIN KINASE TNNI3K-RELATED"/>
    <property type="match status" value="1"/>
</dbReference>
<dbReference type="Pfam" id="PF07714">
    <property type="entry name" value="PK_Tyr_Ser-Thr"/>
    <property type="match status" value="1"/>
</dbReference>
<feature type="domain" description="Protein kinase" evidence="1">
    <location>
        <begin position="12"/>
        <end position="270"/>
    </location>
</feature>
<dbReference type="PANTHER" id="PTHR44329:SF214">
    <property type="entry name" value="PROTEIN KINASE DOMAIN-CONTAINING PROTEIN"/>
    <property type="match status" value="1"/>
</dbReference>
<proteinExistence type="predicted"/>
<reference evidence="2 3" key="1">
    <citation type="submission" date="2014-04" db="EMBL/GenBank/DDBJ databases">
        <title>Evolutionary Origins and Diversification of the Mycorrhizal Mutualists.</title>
        <authorList>
            <consortium name="DOE Joint Genome Institute"/>
            <consortium name="Mycorrhizal Genomics Consortium"/>
            <person name="Kohler A."/>
            <person name="Kuo A."/>
            <person name="Nagy L.G."/>
            <person name="Floudas D."/>
            <person name="Copeland A."/>
            <person name="Barry K.W."/>
            <person name="Cichocki N."/>
            <person name="Veneault-Fourrey C."/>
            <person name="LaButti K."/>
            <person name="Lindquist E.A."/>
            <person name="Lipzen A."/>
            <person name="Lundell T."/>
            <person name="Morin E."/>
            <person name="Murat C."/>
            <person name="Riley R."/>
            <person name="Ohm R."/>
            <person name="Sun H."/>
            <person name="Tunlid A."/>
            <person name="Henrissat B."/>
            <person name="Grigoriev I.V."/>
            <person name="Hibbett D.S."/>
            <person name="Martin F."/>
        </authorList>
    </citation>
    <scope>NUCLEOTIDE SEQUENCE [LARGE SCALE GENOMIC DNA]</scope>
    <source>
        <strain evidence="2 3">FD-317 M1</strain>
    </source>
</reference>
<feature type="non-terminal residue" evidence="2">
    <location>
        <position position="1"/>
    </location>
</feature>
<dbReference type="GO" id="GO:0004674">
    <property type="term" value="F:protein serine/threonine kinase activity"/>
    <property type="evidence" value="ECO:0007669"/>
    <property type="project" value="TreeGrafter"/>
</dbReference>
<name>A0A0D0C1B1_9AGAR</name>
<sequence length="270" mass="30457">LPISLIIQEARREGSNPVAGGGFADIWRGRLNEKPVCLKVLRFAVEQDENTRVQMRKQFCREALVWRQLKHPNILPLLGVNTELFFPSFCLVSPWMEHRDIITYLKKNPKHDVLSVFLDVVAGICYLHSRDPPVIHGDIRGGNILVTDDHRCCLADFGLTLVSTHSETWSVATSSATTKGSMRWLAPEYISLSESLPNHTSRDVYAFGCTIIETITQKPPFNELKNDASVLLGLMSGARPARPENVWCPDEIWNLATHCWAQNKQERPSA</sequence>
<dbReference type="AlphaFoldDB" id="A0A0D0C1B1"/>
<evidence type="ECO:0000313" key="3">
    <source>
        <dbReference type="Proteomes" id="UP000053593"/>
    </source>
</evidence>
<accession>A0A0D0C1B1</accession>
<dbReference type="PROSITE" id="PS50011">
    <property type="entry name" value="PROTEIN_KINASE_DOM"/>
    <property type="match status" value="1"/>
</dbReference>
<dbReference type="Proteomes" id="UP000053593">
    <property type="component" value="Unassembled WGS sequence"/>
</dbReference>
<dbReference type="InterPro" id="IPR000719">
    <property type="entry name" value="Prot_kinase_dom"/>
</dbReference>
<gene>
    <name evidence="2" type="ORF">GYMLUDRAFT_120159</name>
</gene>
<dbReference type="InterPro" id="IPR008266">
    <property type="entry name" value="Tyr_kinase_AS"/>
</dbReference>
<dbReference type="SUPFAM" id="SSF56112">
    <property type="entry name" value="Protein kinase-like (PK-like)"/>
    <property type="match status" value="1"/>
</dbReference>
<dbReference type="GO" id="GO:0005524">
    <property type="term" value="F:ATP binding"/>
    <property type="evidence" value="ECO:0007669"/>
    <property type="project" value="InterPro"/>
</dbReference>
<keyword evidence="3" id="KW-1185">Reference proteome</keyword>
<organism evidence="2 3">
    <name type="scientific">Collybiopsis luxurians FD-317 M1</name>
    <dbReference type="NCBI Taxonomy" id="944289"/>
    <lineage>
        <taxon>Eukaryota</taxon>
        <taxon>Fungi</taxon>
        <taxon>Dikarya</taxon>
        <taxon>Basidiomycota</taxon>
        <taxon>Agaricomycotina</taxon>
        <taxon>Agaricomycetes</taxon>
        <taxon>Agaricomycetidae</taxon>
        <taxon>Agaricales</taxon>
        <taxon>Marasmiineae</taxon>
        <taxon>Omphalotaceae</taxon>
        <taxon>Collybiopsis</taxon>
        <taxon>Collybiopsis luxurians</taxon>
    </lineage>
</organism>
<evidence type="ECO:0000313" key="2">
    <source>
        <dbReference type="EMBL" id="KIK56139.1"/>
    </source>
</evidence>
<dbReference type="PIRSF" id="PIRSF000654">
    <property type="entry name" value="Integrin-linked_kinase"/>
    <property type="match status" value="1"/>
</dbReference>
<dbReference type="InterPro" id="IPR011009">
    <property type="entry name" value="Kinase-like_dom_sf"/>
</dbReference>
<feature type="non-terminal residue" evidence="2">
    <location>
        <position position="270"/>
    </location>
</feature>